<reference evidence="1 2" key="1">
    <citation type="journal article" date="2022" name="Res Sq">
        <title>Evolution of multicellular longitudinally dividing oral cavity symbionts (Neisseriaceae).</title>
        <authorList>
            <person name="Nyongesa S."/>
            <person name="Weber P."/>
            <person name="Bernet E."/>
            <person name="Pullido F."/>
            <person name="Nieckarz M."/>
            <person name="Delaby M."/>
            <person name="Nieves C."/>
            <person name="Viehboeck T."/>
            <person name="Krause N."/>
            <person name="Rivera-Millot A."/>
            <person name="Nakamura A."/>
            <person name="Vischer N."/>
            <person name="VanNieuwenhze M."/>
            <person name="Brun Y."/>
            <person name="Cava F."/>
            <person name="Bulgheresi S."/>
            <person name="Veyrier F."/>
        </authorList>
    </citation>
    <scope>NUCLEOTIDE SEQUENCE [LARGE SCALE GENOMIC DNA]</scope>
    <source>
        <strain evidence="1 2">17694</strain>
    </source>
</reference>
<keyword evidence="2" id="KW-1185">Reference proteome</keyword>
<evidence type="ECO:0000313" key="1">
    <source>
        <dbReference type="EMBL" id="XHH49964.1"/>
    </source>
</evidence>
<evidence type="ECO:0000313" key="2">
    <source>
        <dbReference type="Proteomes" id="UP000831534"/>
    </source>
</evidence>
<sequence>MKTTKLPRKLQAILDKVNVPLPNRPEGDENEFIRNHIIRRWQAQTKLKMPLHQKLYFAEQSMLSANSDYKSKPVYSLTKQKAV</sequence>
<dbReference type="AlphaFoldDB" id="A0ABD8B7J1"/>
<name>A0ABD8B7J1_9NEIS</name>
<proteinExistence type="predicted"/>
<dbReference type="KEGG" id="ckh:LVJ77_11920"/>
<accession>A0ABD8B7J1</accession>
<organism evidence="1 2">
    <name type="scientific">Conchiformibius kuhniae</name>
    <dbReference type="NCBI Taxonomy" id="211502"/>
    <lineage>
        <taxon>Bacteria</taxon>
        <taxon>Pseudomonadati</taxon>
        <taxon>Pseudomonadota</taxon>
        <taxon>Betaproteobacteria</taxon>
        <taxon>Neisseriales</taxon>
        <taxon>Neisseriaceae</taxon>
        <taxon>Conchiformibius</taxon>
    </lineage>
</organism>
<dbReference type="EMBL" id="CP091521">
    <property type="protein sequence ID" value="XHH49964.1"/>
    <property type="molecule type" value="Genomic_DNA"/>
</dbReference>
<dbReference type="Proteomes" id="UP000831534">
    <property type="component" value="Chromosome"/>
</dbReference>
<protein>
    <submittedName>
        <fullName evidence="1">Uncharacterized protein</fullName>
    </submittedName>
</protein>
<dbReference type="RefSeq" id="WP_027008589.1">
    <property type="nucleotide sequence ID" value="NZ_CP091521.1"/>
</dbReference>
<gene>
    <name evidence="1" type="ORF">LVJ77_11920</name>
</gene>